<evidence type="ECO:0000256" key="3">
    <source>
        <dbReference type="ARBA" id="ARBA00023172"/>
    </source>
</evidence>
<dbReference type="HOGENOM" id="CLU_027562_9_2_9"/>
<dbReference type="InterPro" id="IPR010998">
    <property type="entry name" value="Integrase_recombinase_N"/>
</dbReference>
<dbReference type="STRING" id="429009.Adeg_1185"/>
<organism evidence="7 8">
    <name type="scientific">Ammonifex degensii (strain DSM 10501 / KC4)</name>
    <dbReference type="NCBI Taxonomy" id="429009"/>
    <lineage>
        <taxon>Bacteria</taxon>
        <taxon>Bacillati</taxon>
        <taxon>Bacillota</taxon>
        <taxon>Clostridia</taxon>
        <taxon>Thermoanaerobacterales</taxon>
        <taxon>Thermoanaerobacteraceae</taxon>
        <taxon>Ammonifex</taxon>
    </lineage>
</organism>
<evidence type="ECO:0000259" key="5">
    <source>
        <dbReference type="PROSITE" id="PS51898"/>
    </source>
</evidence>
<dbReference type="InterPro" id="IPR002104">
    <property type="entry name" value="Integrase_catalytic"/>
</dbReference>
<dbReference type="PANTHER" id="PTHR30349">
    <property type="entry name" value="PHAGE INTEGRASE-RELATED"/>
    <property type="match status" value="1"/>
</dbReference>
<dbReference type="KEGG" id="adg:Adeg_1185"/>
<evidence type="ECO:0000256" key="1">
    <source>
        <dbReference type="ARBA" id="ARBA00008857"/>
    </source>
</evidence>
<name>C9R7L9_AMMDK</name>
<dbReference type="Proteomes" id="UP000002620">
    <property type="component" value="Chromosome"/>
</dbReference>
<dbReference type="AlphaFoldDB" id="C9R7L9"/>
<dbReference type="CDD" id="cd00397">
    <property type="entry name" value="DNA_BRE_C"/>
    <property type="match status" value="1"/>
</dbReference>
<dbReference type="EMBL" id="CP001785">
    <property type="protein sequence ID" value="ACX52298.1"/>
    <property type="molecule type" value="Genomic_DNA"/>
</dbReference>
<evidence type="ECO:0000259" key="6">
    <source>
        <dbReference type="PROSITE" id="PS51900"/>
    </source>
</evidence>
<gene>
    <name evidence="7" type="ordered locus">Adeg_1185</name>
</gene>
<dbReference type="PANTHER" id="PTHR30349:SF41">
    <property type="entry name" value="INTEGRASE_RECOMBINASE PROTEIN MJ0367-RELATED"/>
    <property type="match status" value="1"/>
</dbReference>
<dbReference type="RefSeq" id="WP_015739175.1">
    <property type="nucleotide sequence ID" value="NC_013385.1"/>
</dbReference>
<dbReference type="OrthoDB" id="9785687at2"/>
<dbReference type="GO" id="GO:0003677">
    <property type="term" value="F:DNA binding"/>
    <property type="evidence" value="ECO:0007669"/>
    <property type="project" value="UniProtKB-UniRule"/>
</dbReference>
<protein>
    <submittedName>
        <fullName evidence="7">Integrase family protein</fullName>
    </submittedName>
</protein>
<dbReference type="Pfam" id="PF00589">
    <property type="entry name" value="Phage_integrase"/>
    <property type="match status" value="1"/>
</dbReference>
<dbReference type="InterPro" id="IPR013762">
    <property type="entry name" value="Integrase-like_cat_sf"/>
</dbReference>
<dbReference type="SUPFAM" id="SSF56349">
    <property type="entry name" value="DNA breaking-rejoining enzymes"/>
    <property type="match status" value="1"/>
</dbReference>
<sequence>MTRLTHIRLSLPDLLEEFLLARKADGLAELTLSTYRKIVTAFVRFCGPLVGYEELRRAAIRYFARPSSPGYHNIKLRHLKAFFNWCVREGHLPANPLEGIRKAKEDLSRVRHAPLEALKRLLAQPDRKTYAGLRDYCLLLTQLDTGARPGELLRVTPSDLNLAARELHIRPEVAKTRVGRTLVVSPLTAQALARLLRARPSWWGEEVPLFASETGKPMNPTYWAERVREYCQRAGVKVTPYGLRHTFALEFLKASNDPFALQRVLGHRDLSMTRRYVRYLQEDVRQIHEKASPVVKLQQMGRRAPRKLDLD</sequence>
<dbReference type="PROSITE" id="PS51898">
    <property type="entry name" value="TYR_RECOMBINASE"/>
    <property type="match status" value="1"/>
</dbReference>
<dbReference type="InterPro" id="IPR050090">
    <property type="entry name" value="Tyrosine_recombinase_XerCD"/>
</dbReference>
<evidence type="ECO:0000256" key="4">
    <source>
        <dbReference type="PROSITE-ProRule" id="PRU01248"/>
    </source>
</evidence>
<dbReference type="GO" id="GO:0015074">
    <property type="term" value="P:DNA integration"/>
    <property type="evidence" value="ECO:0007669"/>
    <property type="project" value="InterPro"/>
</dbReference>
<dbReference type="Gene3D" id="1.10.150.130">
    <property type="match status" value="1"/>
</dbReference>
<evidence type="ECO:0000313" key="7">
    <source>
        <dbReference type="EMBL" id="ACX52298.1"/>
    </source>
</evidence>
<comment type="similarity">
    <text evidence="1">Belongs to the 'phage' integrase family.</text>
</comment>
<accession>C9R7L9</accession>
<dbReference type="PROSITE" id="PS51900">
    <property type="entry name" value="CB"/>
    <property type="match status" value="1"/>
</dbReference>
<dbReference type="eggNOG" id="COG4974">
    <property type="taxonomic scope" value="Bacteria"/>
</dbReference>
<evidence type="ECO:0000256" key="2">
    <source>
        <dbReference type="ARBA" id="ARBA00023125"/>
    </source>
</evidence>
<dbReference type="Gene3D" id="1.10.443.10">
    <property type="entry name" value="Intergrase catalytic core"/>
    <property type="match status" value="1"/>
</dbReference>
<keyword evidence="2 4" id="KW-0238">DNA-binding</keyword>
<proteinExistence type="inferred from homology"/>
<feature type="domain" description="Core-binding (CB)" evidence="6">
    <location>
        <begin position="9"/>
        <end position="87"/>
    </location>
</feature>
<dbReference type="InterPro" id="IPR044068">
    <property type="entry name" value="CB"/>
</dbReference>
<evidence type="ECO:0000313" key="8">
    <source>
        <dbReference type="Proteomes" id="UP000002620"/>
    </source>
</evidence>
<keyword evidence="8" id="KW-1185">Reference proteome</keyword>
<reference evidence="7 8" key="1">
    <citation type="submission" date="2009-10" db="EMBL/GenBank/DDBJ databases">
        <title>Complete sequence of chromosome of Ammonifex degensii KC4.</title>
        <authorList>
            <consortium name="US DOE Joint Genome Institute"/>
            <person name="Kerfeld C."/>
            <person name="Goodner B."/>
            <person name="Huber H."/>
            <person name="Stetter K."/>
            <person name="Lucas S."/>
            <person name="Copeland A."/>
            <person name="Lapidus A."/>
            <person name="Glavina del Rio T."/>
            <person name="Dalin E."/>
            <person name="Tice H."/>
            <person name="Bruce D."/>
            <person name="Goodwin L."/>
            <person name="Pitluck S."/>
            <person name="Saunders E."/>
            <person name="Brettin T."/>
            <person name="Detter J.C."/>
            <person name="Han C."/>
            <person name="Larimer F."/>
            <person name="Land M."/>
            <person name="Hauser L."/>
            <person name="Kyrpides N."/>
            <person name="Ovchinnikova G."/>
            <person name="Richardson P."/>
        </authorList>
    </citation>
    <scope>NUCLEOTIDE SEQUENCE [LARGE SCALE GENOMIC DNA]</scope>
    <source>
        <strain evidence="8">DSM 10501 / KC4</strain>
    </source>
</reference>
<feature type="domain" description="Tyr recombinase" evidence="5">
    <location>
        <begin position="108"/>
        <end position="289"/>
    </location>
</feature>
<dbReference type="GO" id="GO:0006310">
    <property type="term" value="P:DNA recombination"/>
    <property type="evidence" value="ECO:0007669"/>
    <property type="project" value="UniProtKB-KW"/>
</dbReference>
<keyword evidence="3" id="KW-0233">DNA recombination</keyword>
<dbReference type="InterPro" id="IPR011010">
    <property type="entry name" value="DNA_brk_join_enz"/>
</dbReference>